<sequence length="64" mass="6968">MSAFKRSTKTTTASAAASPMSSPRNSTSGDRPARMVQLQQIRDEIMTIDMHKSICVCPSHPFGL</sequence>
<dbReference type="EMBL" id="JAAAUY010001719">
    <property type="protein sequence ID" value="KAF9320062.1"/>
    <property type="molecule type" value="Genomic_DNA"/>
</dbReference>
<name>A0A9P5SB69_9FUNG</name>
<keyword evidence="3" id="KW-1185">Reference proteome</keyword>
<evidence type="ECO:0000313" key="3">
    <source>
        <dbReference type="Proteomes" id="UP000696485"/>
    </source>
</evidence>
<proteinExistence type="predicted"/>
<dbReference type="Proteomes" id="UP000696485">
    <property type="component" value="Unassembled WGS sequence"/>
</dbReference>
<feature type="non-terminal residue" evidence="2">
    <location>
        <position position="64"/>
    </location>
</feature>
<accession>A0A9P5SB69</accession>
<comment type="caution">
    <text evidence="2">The sequence shown here is derived from an EMBL/GenBank/DDBJ whole genome shotgun (WGS) entry which is preliminary data.</text>
</comment>
<feature type="region of interest" description="Disordered" evidence="1">
    <location>
        <begin position="1"/>
        <end position="34"/>
    </location>
</feature>
<evidence type="ECO:0000256" key="1">
    <source>
        <dbReference type="SAM" id="MobiDB-lite"/>
    </source>
</evidence>
<organism evidence="2 3">
    <name type="scientific">Podila minutissima</name>
    <dbReference type="NCBI Taxonomy" id="64525"/>
    <lineage>
        <taxon>Eukaryota</taxon>
        <taxon>Fungi</taxon>
        <taxon>Fungi incertae sedis</taxon>
        <taxon>Mucoromycota</taxon>
        <taxon>Mortierellomycotina</taxon>
        <taxon>Mortierellomycetes</taxon>
        <taxon>Mortierellales</taxon>
        <taxon>Mortierellaceae</taxon>
        <taxon>Podila</taxon>
    </lineage>
</organism>
<protein>
    <submittedName>
        <fullName evidence="2">Uncharacterized protein</fullName>
    </submittedName>
</protein>
<dbReference type="AlphaFoldDB" id="A0A9P5SB69"/>
<evidence type="ECO:0000313" key="2">
    <source>
        <dbReference type="EMBL" id="KAF9320062.1"/>
    </source>
</evidence>
<reference evidence="2" key="1">
    <citation type="journal article" date="2020" name="Fungal Divers.">
        <title>Resolving the Mortierellaceae phylogeny through synthesis of multi-gene phylogenetics and phylogenomics.</title>
        <authorList>
            <person name="Vandepol N."/>
            <person name="Liber J."/>
            <person name="Desiro A."/>
            <person name="Na H."/>
            <person name="Kennedy M."/>
            <person name="Barry K."/>
            <person name="Grigoriev I.V."/>
            <person name="Miller A.N."/>
            <person name="O'Donnell K."/>
            <person name="Stajich J.E."/>
            <person name="Bonito G."/>
        </authorList>
    </citation>
    <scope>NUCLEOTIDE SEQUENCE</scope>
    <source>
        <strain evidence="2">NVP1</strain>
    </source>
</reference>
<gene>
    <name evidence="2" type="ORF">BG006_002865</name>
</gene>
<feature type="compositionally biased region" description="Low complexity" evidence="1">
    <location>
        <begin position="1"/>
        <end position="26"/>
    </location>
</feature>